<feature type="coiled-coil region" evidence="1">
    <location>
        <begin position="112"/>
        <end position="204"/>
    </location>
</feature>
<name>A0ABR4PDX5_9HELO</name>
<organism evidence="3 4">
    <name type="scientific">Phlyctema vagabunda</name>
    <dbReference type="NCBI Taxonomy" id="108571"/>
    <lineage>
        <taxon>Eukaryota</taxon>
        <taxon>Fungi</taxon>
        <taxon>Dikarya</taxon>
        <taxon>Ascomycota</taxon>
        <taxon>Pezizomycotina</taxon>
        <taxon>Leotiomycetes</taxon>
        <taxon>Helotiales</taxon>
        <taxon>Dermateaceae</taxon>
        <taxon>Phlyctema</taxon>
    </lineage>
</organism>
<feature type="region of interest" description="Disordered" evidence="2">
    <location>
        <begin position="1"/>
        <end position="101"/>
    </location>
</feature>
<dbReference type="EMBL" id="JBFCZG010000006">
    <property type="protein sequence ID" value="KAL3421236.1"/>
    <property type="molecule type" value="Genomic_DNA"/>
</dbReference>
<protein>
    <submittedName>
        <fullName evidence="3">Uncharacterized protein</fullName>
    </submittedName>
</protein>
<accession>A0ABR4PDX5</accession>
<sequence>MYHNSSSQVKSERDIPPVSSVQGSESMDTSIPPERYLRRENPSSGNTPREVARSRNSDPKAINSDQRSKLHTQASPKPSVRSKDRQQRQSAYGALDPRKWFFGGHNEPDSFKLEAEQHIKAQANKIEQLTSLLHEKEDTMRSMSESRIKDEEHQHRHFRDECQQMANEIHKKHLEIEAQKDDTIQSLQVQVQELASDQKRAQAKYNTLVQRHQEESFKQMETGRWLPKEGSRVRTDFERTRTQMRAWAKSAAVKNIAVIQDLEKEQYASLMDTLSCVALIKNNQLPHGLSTAKGASLLLNALLAHDLLMSLFGSPFFFLNDDVEYGATGEGLDDSLNQLHYLALASNKEDANVWRSQTLRLLFPPLRADSTQGEMRLHQSTKEKIVKVAEQHALRFASSPARYLIDTKTSNIKKLISIYQDAASDSYMLWTRRIAMEVVPGNKLGSLIFDVDDSRFKPHTMVHPDDHDDKLKGRQITLIVNPLLRVYGTDEGKDYDHARVWVPAEVWFDTK</sequence>
<feature type="compositionally biased region" description="Polar residues" evidence="2">
    <location>
        <begin position="19"/>
        <end position="29"/>
    </location>
</feature>
<dbReference type="Proteomes" id="UP001629113">
    <property type="component" value="Unassembled WGS sequence"/>
</dbReference>
<proteinExistence type="predicted"/>
<evidence type="ECO:0000313" key="4">
    <source>
        <dbReference type="Proteomes" id="UP001629113"/>
    </source>
</evidence>
<evidence type="ECO:0000313" key="3">
    <source>
        <dbReference type="EMBL" id="KAL3421236.1"/>
    </source>
</evidence>
<evidence type="ECO:0000256" key="1">
    <source>
        <dbReference type="SAM" id="Coils"/>
    </source>
</evidence>
<reference evidence="3 4" key="1">
    <citation type="submission" date="2024-06" db="EMBL/GenBank/DDBJ databases">
        <title>Complete genome of Phlyctema vagabunda strain 19-DSS-EL-015.</title>
        <authorList>
            <person name="Fiorenzani C."/>
        </authorList>
    </citation>
    <scope>NUCLEOTIDE SEQUENCE [LARGE SCALE GENOMIC DNA]</scope>
    <source>
        <strain evidence="3 4">19-DSS-EL-015</strain>
    </source>
</reference>
<comment type="caution">
    <text evidence="3">The sequence shown here is derived from an EMBL/GenBank/DDBJ whole genome shotgun (WGS) entry which is preliminary data.</text>
</comment>
<evidence type="ECO:0000256" key="2">
    <source>
        <dbReference type="SAM" id="MobiDB-lite"/>
    </source>
</evidence>
<gene>
    <name evidence="3" type="ORF">PVAG01_07681</name>
</gene>
<keyword evidence="1" id="KW-0175">Coiled coil</keyword>
<keyword evidence="4" id="KW-1185">Reference proteome</keyword>